<evidence type="ECO:0000256" key="2">
    <source>
        <dbReference type="ARBA" id="ARBA00006103"/>
    </source>
</evidence>
<comment type="subcellular location">
    <subcellularLocation>
        <location evidence="1">Endoplasmic reticulum membrane</location>
        <topology evidence="1">Single-pass membrane protein</topology>
    </subcellularLocation>
</comment>
<dbReference type="OrthoDB" id="5401193at2759"/>
<name>A0A9Q9AT16_9PEZI</name>
<evidence type="ECO:0000256" key="3">
    <source>
        <dbReference type="ARBA" id="ARBA00022448"/>
    </source>
</evidence>
<evidence type="ECO:0000256" key="4">
    <source>
        <dbReference type="ARBA" id="ARBA00022692"/>
    </source>
</evidence>
<evidence type="ECO:0000313" key="13">
    <source>
        <dbReference type="Proteomes" id="UP001056384"/>
    </source>
</evidence>
<keyword evidence="13" id="KW-1185">Reference proteome</keyword>
<evidence type="ECO:0000256" key="8">
    <source>
        <dbReference type="ARBA" id="ARBA00023010"/>
    </source>
</evidence>
<dbReference type="InterPro" id="IPR016482">
    <property type="entry name" value="SecG/Sec61-beta/Sbh"/>
</dbReference>
<dbReference type="Proteomes" id="UP001056384">
    <property type="component" value="Chromosome 4"/>
</dbReference>
<keyword evidence="4 11" id="KW-0812">Transmembrane</keyword>
<gene>
    <name evidence="12" type="ORF">Slin15195_G059770</name>
</gene>
<evidence type="ECO:0000256" key="10">
    <source>
        <dbReference type="SAM" id="MobiDB-lite"/>
    </source>
</evidence>
<feature type="compositionally biased region" description="Polar residues" evidence="10">
    <location>
        <begin position="277"/>
        <end position="290"/>
    </location>
</feature>
<evidence type="ECO:0000256" key="7">
    <source>
        <dbReference type="ARBA" id="ARBA00022989"/>
    </source>
</evidence>
<keyword evidence="7 11" id="KW-1133">Transmembrane helix</keyword>
<feature type="compositionally biased region" description="Polar residues" evidence="10">
    <location>
        <begin position="216"/>
        <end position="226"/>
    </location>
</feature>
<dbReference type="EMBL" id="CP099421">
    <property type="protein sequence ID" value="USW52658.1"/>
    <property type="molecule type" value="Genomic_DNA"/>
</dbReference>
<keyword evidence="8" id="KW-0811">Translocation</keyword>
<organism evidence="12 13">
    <name type="scientific">Septoria linicola</name>
    <dbReference type="NCBI Taxonomy" id="215465"/>
    <lineage>
        <taxon>Eukaryota</taxon>
        <taxon>Fungi</taxon>
        <taxon>Dikarya</taxon>
        <taxon>Ascomycota</taxon>
        <taxon>Pezizomycotina</taxon>
        <taxon>Dothideomycetes</taxon>
        <taxon>Dothideomycetidae</taxon>
        <taxon>Mycosphaerellales</taxon>
        <taxon>Mycosphaerellaceae</taxon>
        <taxon>Septoria</taxon>
    </lineage>
</organism>
<dbReference type="GO" id="GO:0006886">
    <property type="term" value="P:intracellular protein transport"/>
    <property type="evidence" value="ECO:0007669"/>
    <property type="project" value="InterPro"/>
</dbReference>
<dbReference type="PANTHER" id="PTHR13509">
    <property type="entry name" value="SEC61 SUBUNIT BETA"/>
    <property type="match status" value="1"/>
</dbReference>
<evidence type="ECO:0000256" key="5">
    <source>
        <dbReference type="ARBA" id="ARBA00022824"/>
    </source>
</evidence>
<protein>
    <recommendedName>
        <fullName evidence="14">Protein transport protein Sec61 subunit beta</fullName>
    </recommendedName>
</protein>
<feature type="compositionally biased region" description="Low complexity" evidence="10">
    <location>
        <begin position="323"/>
        <end position="333"/>
    </location>
</feature>
<evidence type="ECO:0000256" key="1">
    <source>
        <dbReference type="ARBA" id="ARBA00004389"/>
    </source>
</evidence>
<dbReference type="Pfam" id="PF03911">
    <property type="entry name" value="Sec61_beta"/>
    <property type="match status" value="1"/>
</dbReference>
<feature type="compositionally biased region" description="Polar residues" evidence="10">
    <location>
        <begin position="21"/>
        <end position="47"/>
    </location>
</feature>
<accession>A0A9Q9AT16</accession>
<feature type="compositionally biased region" description="Polar residues" evidence="10">
    <location>
        <begin position="334"/>
        <end position="360"/>
    </location>
</feature>
<evidence type="ECO:0000256" key="11">
    <source>
        <dbReference type="SAM" id="Phobius"/>
    </source>
</evidence>
<keyword evidence="6" id="KW-0653">Protein transport</keyword>
<keyword evidence="3" id="KW-0813">Transport</keyword>
<keyword evidence="5" id="KW-0256">Endoplasmic reticulum</keyword>
<dbReference type="GO" id="GO:0005784">
    <property type="term" value="C:Sec61 translocon complex"/>
    <property type="evidence" value="ECO:0007669"/>
    <property type="project" value="InterPro"/>
</dbReference>
<feature type="compositionally biased region" description="Low complexity" evidence="10">
    <location>
        <begin position="386"/>
        <end position="407"/>
    </location>
</feature>
<evidence type="ECO:0000313" key="12">
    <source>
        <dbReference type="EMBL" id="USW52658.1"/>
    </source>
</evidence>
<proteinExistence type="inferred from homology"/>
<feature type="compositionally biased region" description="Polar residues" evidence="10">
    <location>
        <begin position="259"/>
        <end position="269"/>
    </location>
</feature>
<feature type="region of interest" description="Disordered" evidence="10">
    <location>
        <begin position="1"/>
        <end position="454"/>
    </location>
</feature>
<reference evidence="12" key="1">
    <citation type="submission" date="2022-06" db="EMBL/GenBank/DDBJ databases">
        <title>Complete genome sequences of two strains of the flax pathogen Septoria linicola.</title>
        <authorList>
            <person name="Lapalu N."/>
            <person name="Simon A."/>
            <person name="Demenou B."/>
            <person name="Paumier D."/>
            <person name="Guillot M.-P."/>
            <person name="Gout L."/>
            <person name="Valade R."/>
        </authorList>
    </citation>
    <scope>NUCLEOTIDE SEQUENCE</scope>
    <source>
        <strain evidence="12">SE15195</strain>
    </source>
</reference>
<evidence type="ECO:0000256" key="9">
    <source>
        <dbReference type="ARBA" id="ARBA00023136"/>
    </source>
</evidence>
<feature type="compositionally biased region" description="Basic and acidic residues" evidence="10">
    <location>
        <begin position="429"/>
        <end position="438"/>
    </location>
</feature>
<feature type="transmembrane region" description="Helical" evidence="11">
    <location>
        <begin position="473"/>
        <end position="493"/>
    </location>
</feature>
<evidence type="ECO:0008006" key="14">
    <source>
        <dbReference type="Google" id="ProtNLM"/>
    </source>
</evidence>
<comment type="similarity">
    <text evidence="2">Belongs to the SEC61-beta family.</text>
</comment>
<feature type="compositionally biased region" description="Polar residues" evidence="10">
    <location>
        <begin position="1"/>
        <end position="12"/>
    </location>
</feature>
<dbReference type="InterPro" id="IPR030671">
    <property type="entry name" value="Sec61-beta/Sbh"/>
</dbReference>
<sequence length="501" mass="52565">MSFYDNNNNDSSWAAPGRQPSWEQQAPPSRSATGSAMSHQSDSNAFASQFEEIDRATDNLMKSGKWLPGPAVSAAGGPGRRESMPTPGRAFDFGGDPRPAGGPSRHQSVSSEFSNDRPGSAGLQGYYAGQRFPGRQPSEAEQMLQAKRRMAAQRERELRNYHQEQQYNRSGKQQTQDRSLSPATMSEEDRRELIARQHRALYGEGSSLYNADGTRAPSQDARTSSVGRGPSPLAFDPFGQAQAAADGSVQMPPRDRAESTASPVSNPPVQQFGLLNDAQQSSRTSNSSPGESPPLTGGQKGSAPGVAPIGTRPAQAPGLGKRSTTPLTPSSLSYGFNASDSRPANNGVDQRSTSAASNPTHSKEGTSGLGNWGSSSGTWGPGKNLSVQPSSSPRPSSPINSPPSTGSTTARPASPKAPGGPATAIRRKAAADRADKIANARPASTRAAGAGGSSSTMLRLYTDESPGLKVDPFVVMVLSIGFIISVVALHIIAKFTKRFSS</sequence>
<feature type="compositionally biased region" description="Basic and acidic residues" evidence="10">
    <location>
        <begin position="152"/>
        <end position="162"/>
    </location>
</feature>
<keyword evidence="9 11" id="KW-0472">Membrane</keyword>
<feature type="compositionally biased region" description="Polar residues" evidence="10">
    <location>
        <begin position="163"/>
        <end position="184"/>
    </location>
</feature>
<evidence type="ECO:0000256" key="6">
    <source>
        <dbReference type="ARBA" id="ARBA00022927"/>
    </source>
</evidence>
<dbReference type="AlphaFoldDB" id="A0A9Q9AT16"/>